<name>A0ABP4WHH8_9ACTN</name>
<dbReference type="Gene3D" id="2.10.10.20">
    <property type="entry name" value="Carbohydrate-binding module superfamily 5/12"/>
    <property type="match status" value="3"/>
</dbReference>
<dbReference type="Pfam" id="PF02018">
    <property type="entry name" value="CBM_4_9"/>
    <property type="match status" value="2"/>
</dbReference>
<dbReference type="Pfam" id="PF00331">
    <property type="entry name" value="Glyco_hydro_10"/>
    <property type="match status" value="1"/>
</dbReference>
<dbReference type="InterPro" id="IPR001000">
    <property type="entry name" value="GH10_dom"/>
</dbReference>
<comment type="caution">
    <text evidence="10">The sequence shown here is derived from an EMBL/GenBank/DDBJ whole genome shotgun (WGS) entry which is preliminary data.</text>
</comment>
<evidence type="ECO:0000256" key="7">
    <source>
        <dbReference type="RuleBase" id="RU361174"/>
    </source>
</evidence>
<organism evidence="10 11">
    <name type="scientific">Luedemannella helvata</name>
    <dbReference type="NCBI Taxonomy" id="349315"/>
    <lineage>
        <taxon>Bacteria</taxon>
        <taxon>Bacillati</taxon>
        <taxon>Actinomycetota</taxon>
        <taxon>Actinomycetes</taxon>
        <taxon>Micromonosporales</taxon>
        <taxon>Micromonosporaceae</taxon>
        <taxon>Luedemannella</taxon>
    </lineage>
</organism>
<dbReference type="SUPFAM" id="SSF49344">
    <property type="entry name" value="CBD9-like"/>
    <property type="match status" value="1"/>
</dbReference>
<feature type="chain" id="PRO_5046768923" description="Beta-xylanase" evidence="8">
    <location>
        <begin position="40"/>
        <end position="1169"/>
    </location>
</feature>
<dbReference type="PRINTS" id="PR00134">
    <property type="entry name" value="GLHYDRLASE10"/>
</dbReference>
<evidence type="ECO:0000256" key="2">
    <source>
        <dbReference type="ARBA" id="ARBA00022737"/>
    </source>
</evidence>
<keyword evidence="6 7" id="KW-0624">Polysaccharide degradation</keyword>
<dbReference type="Proteomes" id="UP001500655">
    <property type="component" value="Unassembled WGS sequence"/>
</dbReference>
<keyword evidence="5 7" id="KW-0326">Glycosidase</keyword>
<sequence>MRLINRHRDRSQRRSKRRPVIILAAAVLLAGLAQGVASADDEPLLSNDFESGYEPWGPRGAVTLALSDEAHGGSHSLAITGRTENWNGPATNATDMFRAGSTYEVTGWVKLPAGTEGSTGIHFSVQRVSDDGASTNYDWIGSNVTTTAGSWVQIGGSYTFPAGQSEATLYVEAEGATTPFLLDDVTVTGPPTTVPATVISKVDFEDGTTGTWTQSGGGDGTLTVVDGPDGGKVLSVNDRDADYVGLQSPTGLFQAGKTYTISMKARLAAGTAGSAGVRFVMKPQYEWIGNTTMTAGEWATVTAEWTAPGTAPEGTDPTTLQLYIGTSNLDPNVPYTYLIDDISITTQPSVVEDITPIKDTLDVPFGVAIDSRETVGNPAKLVLKHFDQITPENHFKPEAWYDEDRNFRPNSEAIALMDFARDNDVRVYGHTLLWYAQTPDWFFQDDAGNPLPADATGKAVLTQRLKDHINKVAAWLATYGEFGGGNPIVAFDVVNEVVADTPENADGLRRSEYFRILGEDHIDLAFQFANQAFNVDHAASGANRPVKLFINDYNSEQSGKQDRYYALVQRMLSRGVKVDGVGHQMHLSMTSPISSLDGALDRFADLPVVQAVTELDVTLATPVTQAQIIDQGYFYRDAFKIFREHDLFSVTVWGLTDTRSWRAEQSPLVFDGQLQAKPAYYGIADPENLPARLRTANAFGGNVALNGSAFSAVEWKQLPAIPLGNDAGSFNVRWNDDHLTVLVTVASDDADAIQFVYGGQEVTLNKNGTGDVDGVVNGDGDGWRAVVHLPHTGVTQGGTGRLDVRVLADGDVVGAWNSPGAVGTLSYIEPLSYLEVVQARQAPVIDGDTDAAWADAKAVQTSKVQSGAADGATAEVRTLWQNDVLYILATVTDPSIDVSSSNAYEQDSVELFVDPGNAKKGTYRALDTQMRINANNLHTFGTGDVAAQEARLRSATKLTATGYVVEAAITLEGEGGLGTFQGLDFQVNDGTAGARTSVHSWAEPTGTGYQTTARWGVGKLVASTVPAWTAGTTYKAGDWVTYDGKFWTTTSNKTTQKPGDPNGAWQQIATADDGTAIWTASRIFTTGDKVTYQGKNYVARWWTRNQKPGDVNGPWTETATTPDGATLWTATGIYNAGDTVVYDGKTYVAQWWTRNEIPGTPNGPWKLVS</sequence>
<dbReference type="InterPro" id="IPR017853">
    <property type="entry name" value="GH"/>
</dbReference>
<evidence type="ECO:0000313" key="10">
    <source>
        <dbReference type="EMBL" id="GAA1754897.1"/>
    </source>
</evidence>
<dbReference type="InterPro" id="IPR044846">
    <property type="entry name" value="GH10"/>
</dbReference>
<evidence type="ECO:0000256" key="8">
    <source>
        <dbReference type="SAM" id="SignalP"/>
    </source>
</evidence>
<keyword evidence="11" id="KW-1185">Reference proteome</keyword>
<dbReference type="Pfam" id="PF02839">
    <property type="entry name" value="CBM_5_12"/>
    <property type="match status" value="2"/>
</dbReference>
<dbReference type="Gene3D" id="2.60.40.1190">
    <property type="match status" value="1"/>
</dbReference>
<dbReference type="EMBL" id="BAAALS010000012">
    <property type="protein sequence ID" value="GAA1754897.1"/>
    <property type="molecule type" value="Genomic_DNA"/>
</dbReference>
<reference evidence="11" key="1">
    <citation type="journal article" date="2019" name="Int. J. Syst. Evol. Microbiol.">
        <title>The Global Catalogue of Microorganisms (GCM) 10K type strain sequencing project: providing services to taxonomists for standard genome sequencing and annotation.</title>
        <authorList>
            <consortium name="The Broad Institute Genomics Platform"/>
            <consortium name="The Broad Institute Genome Sequencing Center for Infectious Disease"/>
            <person name="Wu L."/>
            <person name="Ma J."/>
        </authorList>
    </citation>
    <scope>NUCLEOTIDE SEQUENCE [LARGE SCALE GENOMIC DNA]</scope>
    <source>
        <strain evidence="11">JCM 13249</strain>
    </source>
</reference>
<dbReference type="InterPro" id="IPR008979">
    <property type="entry name" value="Galactose-bd-like_sf"/>
</dbReference>
<keyword evidence="2" id="KW-0677">Repeat</keyword>
<keyword evidence="8" id="KW-0732">Signal</keyword>
<comment type="similarity">
    <text evidence="1 7">Belongs to the glycosyl hydrolase 10 (cellulase F) family.</text>
</comment>
<comment type="catalytic activity">
    <reaction evidence="7">
        <text>Endohydrolysis of (1-&gt;4)-beta-D-xylosidic linkages in xylans.</text>
        <dbReference type="EC" id="3.2.1.8"/>
    </reaction>
</comment>
<evidence type="ECO:0000256" key="6">
    <source>
        <dbReference type="ARBA" id="ARBA00023326"/>
    </source>
</evidence>
<keyword evidence="3 7" id="KW-0378">Hydrolase</keyword>
<dbReference type="InterPro" id="IPR036573">
    <property type="entry name" value="CBM_sf_5/12"/>
</dbReference>
<dbReference type="CDD" id="cd12215">
    <property type="entry name" value="ChiC_BD"/>
    <property type="match status" value="2"/>
</dbReference>
<keyword evidence="4 7" id="KW-0119">Carbohydrate metabolism</keyword>
<dbReference type="PANTHER" id="PTHR31490">
    <property type="entry name" value="GLYCOSYL HYDROLASE"/>
    <property type="match status" value="1"/>
</dbReference>
<dbReference type="InterPro" id="IPR003610">
    <property type="entry name" value="CBM5/12"/>
</dbReference>
<dbReference type="SMART" id="SM00495">
    <property type="entry name" value="ChtBD3"/>
    <property type="match status" value="3"/>
</dbReference>
<feature type="signal peptide" evidence="8">
    <location>
        <begin position="1"/>
        <end position="39"/>
    </location>
</feature>
<dbReference type="SUPFAM" id="SSF51445">
    <property type="entry name" value="(Trans)glycosidases"/>
    <property type="match status" value="1"/>
</dbReference>
<evidence type="ECO:0000313" key="11">
    <source>
        <dbReference type="Proteomes" id="UP001500655"/>
    </source>
</evidence>
<dbReference type="PANTHER" id="PTHR31490:SF90">
    <property type="entry name" value="ENDO-1,4-BETA-XYLANASE A"/>
    <property type="match status" value="1"/>
</dbReference>
<protein>
    <recommendedName>
        <fullName evidence="7">Beta-xylanase</fullName>
        <ecNumber evidence="7">3.2.1.8</ecNumber>
    </recommendedName>
</protein>
<proteinExistence type="inferred from homology"/>
<accession>A0ABP4WHH8</accession>
<dbReference type="Pfam" id="PF06452">
    <property type="entry name" value="CBM9_1"/>
    <property type="match status" value="1"/>
</dbReference>
<dbReference type="Gene3D" id="2.60.120.260">
    <property type="entry name" value="Galactose-binding domain-like"/>
    <property type="match status" value="2"/>
</dbReference>
<gene>
    <name evidence="10" type="primary">xynA</name>
    <name evidence="10" type="ORF">GCM10009681_27550</name>
</gene>
<evidence type="ECO:0000256" key="1">
    <source>
        <dbReference type="ARBA" id="ARBA00007495"/>
    </source>
</evidence>
<dbReference type="SMART" id="SM00633">
    <property type="entry name" value="Glyco_10"/>
    <property type="match status" value="1"/>
</dbReference>
<evidence type="ECO:0000256" key="3">
    <source>
        <dbReference type="ARBA" id="ARBA00022801"/>
    </source>
</evidence>
<evidence type="ECO:0000256" key="5">
    <source>
        <dbReference type="ARBA" id="ARBA00023295"/>
    </source>
</evidence>
<feature type="domain" description="GH10" evidence="9">
    <location>
        <begin position="351"/>
        <end position="686"/>
    </location>
</feature>
<dbReference type="SUPFAM" id="SSF51055">
    <property type="entry name" value="Carbohydrate binding domain"/>
    <property type="match status" value="3"/>
</dbReference>
<evidence type="ECO:0000259" key="9">
    <source>
        <dbReference type="PROSITE" id="PS51760"/>
    </source>
</evidence>
<dbReference type="InterPro" id="IPR003305">
    <property type="entry name" value="CenC_carb-bd"/>
</dbReference>
<dbReference type="EC" id="3.2.1.8" evidence="7"/>
<evidence type="ECO:0000256" key="4">
    <source>
        <dbReference type="ARBA" id="ARBA00023277"/>
    </source>
</evidence>
<dbReference type="PROSITE" id="PS51760">
    <property type="entry name" value="GH10_2"/>
    <property type="match status" value="1"/>
</dbReference>
<dbReference type="Gene3D" id="3.20.20.80">
    <property type="entry name" value="Glycosidases"/>
    <property type="match status" value="1"/>
</dbReference>
<dbReference type="SUPFAM" id="SSF49785">
    <property type="entry name" value="Galactose-binding domain-like"/>
    <property type="match status" value="2"/>
</dbReference>
<dbReference type="InterPro" id="IPR010502">
    <property type="entry name" value="Carb-bd_dom_fam9"/>
</dbReference>